<organism evidence="9 10">
    <name type="scientific">Candidatus Doudnabacteria bacterium RIFCSPHIGHO2_01_FULL_50_11</name>
    <dbReference type="NCBI Taxonomy" id="1817828"/>
    <lineage>
        <taxon>Bacteria</taxon>
        <taxon>Candidatus Doudnaibacteriota</taxon>
    </lineage>
</organism>
<evidence type="ECO:0000313" key="10">
    <source>
        <dbReference type="Proteomes" id="UP000178377"/>
    </source>
</evidence>
<keyword evidence="3 7" id="KW-0227">DNA damage</keyword>
<dbReference type="GO" id="GO:0008081">
    <property type="term" value="F:phosphoric diester hydrolase activity"/>
    <property type="evidence" value="ECO:0007669"/>
    <property type="project" value="TreeGrafter"/>
</dbReference>
<dbReference type="GO" id="GO:0008833">
    <property type="term" value="F:deoxyribonuclease IV (phage-T4-induced) activity"/>
    <property type="evidence" value="ECO:0007669"/>
    <property type="project" value="UniProtKB-UniRule"/>
</dbReference>
<feature type="domain" description="Xylose isomerase-like TIM barrel" evidence="8">
    <location>
        <begin position="18"/>
        <end position="274"/>
    </location>
</feature>
<dbReference type="GO" id="GO:0006284">
    <property type="term" value="P:base-excision repair"/>
    <property type="evidence" value="ECO:0007669"/>
    <property type="project" value="TreeGrafter"/>
</dbReference>
<dbReference type="Gene3D" id="3.20.20.150">
    <property type="entry name" value="Divalent-metal-dependent TIM barrel enzymes"/>
    <property type="match status" value="1"/>
</dbReference>
<dbReference type="SUPFAM" id="SSF51658">
    <property type="entry name" value="Xylose isomerase-like"/>
    <property type="match status" value="1"/>
</dbReference>
<evidence type="ECO:0000256" key="5">
    <source>
        <dbReference type="ARBA" id="ARBA00022833"/>
    </source>
</evidence>
<evidence type="ECO:0000256" key="4">
    <source>
        <dbReference type="ARBA" id="ARBA00022801"/>
    </source>
</evidence>
<feature type="binding site" evidence="7">
    <location>
        <position position="227"/>
    </location>
    <ligand>
        <name>Zn(2+)</name>
        <dbReference type="ChEBI" id="CHEBI:29105"/>
        <label>3</label>
    </ligand>
</feature>
<name>A0A1F5PEP9_9BACT</name>
<evidence type="ECO:0000256" key="3">
    <source>
        <dbReference type="ARBA" id="ARBA00022763"/>
    </source>
</evidence>
<keyword evidence="6 7" id="KW-0234">DNA repair</keyword>
<evidence type="ECO:0000256" key="6">
    <source>
        <dbReference type="ARBA" id="ARBA00023204"/>
    </source>
</evidence>
<dbReference type="AlphaFoldDB" id="A0A1F5PEP9"/>
<feature type="binding site" evidence="7">
    <location>
        <position position="180"/>
    </location>
    <ligand>
        <name>Zn(2+)</name>
        <dbReference type="ChEBI" id="CHEBI:29105"/>
        <label>3</label>
    </ligand>
</feature>
<keyword evidence="7" id="KW-0540">Nuclease</keyword>
<dbReference type="Proteomes" id="UP000178377">
    <property type="component" value="Unassembled WGS sequence"/>
</dbReference>
<proteinExistence type="inferred from homology"/>
<protein>
    <recommendedName>
        <fullName evidence="7">Probable endonuclease 4</fullName>
        <ecNumber evidence="7">3.1.21.2</ecNumber>
    </recommendedName>
    <alternativeName>
        <fullName evidence="7">Endodeoxyribonuclease IV</fullName>
    </alternativeName>
    <alternativeName>
        <fullName evidence="7">Endonuclease IV</fullName>
    </alternativeName>
</protein>
<dbReference type="PROSITE" id="PS51432">
    <property type="entry name" value="AP_NUCLEASE_F2_4"/>
    <property type="match status" value="1"/>
</dbReference>
<comment type="cofactor">
    <cofactor evidence="7">
        <name>Zn(2+)</name>
        <dbReference type="ChEBI" id="CHEBI:29105"/>
    </cofactor>
    <text evidence="7">Binds 3 Zn(2+) ions.</text>
</comment>
<feature type="binding site" evidence="7">
    <location>
        <position position="229"/>
    </location>
    <ligand>
        <name>Zn(2+)</name>
        <dbReference type="ChEBI" id="CHEBI:29105"/>
        <label>3</label>
    </ligand>
</feature>
<dbReference type="InterPro" id="IPR036237">
    <property type="entry name" value="Xyl_isomerase-like_sf"/>
</dbReference>
<reference evidence="9 10" key="1">
    <citation type="journal article" date="2016" name="Nat. Commun.">
        <title>Thousands of microbial genomes shed light on interconnected biogeochemical processes in an aquifer system.</title>
        <authorList>
            <person name="Anantharaman K."/>
            <person name="Brown C.T."/>
            <person name="Hug L.A."/>
            <person name="Sharon I."/>
            <person name="Castelle C.J."/>
            <person name="Probst A.J."/>
            <person name="Thomas B.C."/>
            <person name="Singh A."/>
            <person name="Wilkins M.J."/>
            <person name="Karaoz U."/>
            <person name="Brodie E.L."/>
            <person name="Williams K.H."/>
            <person name="Hubbard S.S."/>
            <person name="Banfield J.F."/>
        </authorList>
    </citation>
    <scope>NUCLEOTIDE SEQUENCE [LARGE SCALE GENOMIC DNA]</scope>
</reference>
<dbReference type="EMBL" id="MFEO01000034">
    <property type="protein sequence ID" value="OGE88345.1"/>
    <property type="molecule type" value="Genomic_DNA"/>
</dbReference>
<feature type="binding site" evidence="7">
    <location>
        <position position="259"/>
    </location>
    <ligand>
        <name>Zn(2+)</name>
        <dbReference type="ChEBI" id="CHEBI:29105"/>
        <label>2</label>
    </ligand>
</feature>
<evidence type="ECO:0000256" key="2">
    <source>
        <dbReference type="ARBA" id="ARBA00022723"/>
    </source>
</evidence>
<dbReference type="STRING" id="1817828.A2722_03885"/>
<keyword evidence="2 7" id="KW-0479">Metal-binding</keyword>
<feature type="binding site" evidence="7">
    <location>
        <position position="177"/>
    </location>
    <ligand>
        <name>Zn(2+)</name>
        <dbReference type="ChEBI" id="CHEBI:29105"/>
        <label>2</label>
    </ligand>
</feature>
<comment type="catalytic activity">
    <reaction evidence="7">
        <text>Endonucleolytic cleavage to 5'-phosphooligonucleotide end-products.</text>
        <dbReference type="EC" id="3.1.21.2"/>
    </reaction>
</comment>
<dbReference type="GO" id="GO:0003677">
    <property type="term" value="F:DNA binding"/>
    <property type="evidence" value="ECO:0007669"/>
    <property type="project" value="InterPro"/>
</dbReference>
<dbReference type="EC" id="3.1.21.2" evidence="7"/>
<sequence length="279" mass="30951">MKIGCHVSIAGGVFNAPANAHALGCEVFQIFSRSPRGGPALALSKDIIEQFWSEMKKYEYSEFVIHTPYYINFGSKNKSISHTSARIIREELGRATLLGSPYVMTHMGSFKDLGRSAGLAQLVDGLFETLNTYRGNAQLLLEISAGAGEVMGGDFEQMAEILEHRKLRKFRLGVCFDTAHAFASGYDLRDASSVNKTLREFDLAIGLENLKVMHANDSKVGLGEKRDRHDHIGSGKIGKAGFRALLHHPKLKKVNMYLETEHDRVKEDIAILKELRGKS</sequence>
<dbReference type="Pfam" id="PF01261">
    <property type="entry name" value="AP_endonuc_2"/>
    <property type="match status" value="1"/>
</dbReference>
<dbReference type="PANTHER" id="PTHR21445">
    <property type="entry name" value="ENDONUCLEASE IV ENDODEOXYRIBONUCLEASE IV"/>
    <property type="match status" value="1"/>
</dbReference>
<dbReference type="PANTHER" id="PTHR21445:SF0">
    <property type="entry name" value="APURINIC-APYRIMIDINIC ENDONUCLEASE"/>
    <property type="match status" value="1"/>
</dbReference>
<feature type="binding site" evidence="7">
    <location>
        <position position="106"/>
    </location>
    <ligand>
        <name>Zn(2+)</name>
        <dbReference type="ChEBI" id="CHEBI:29105"/>
        <label>1</label>
    </ligand>
</feature>
<evidence type="ECO:0000256" key="1">
    <source>
        <dbReference type="ARBA" id="ARBA00005340"/>
    </source>
</evidence>
<feature type="binding site" evidence="7">
    <location>
        <position position="142"/>
    </location>
    <ligand>
        <name>Zn(2+)</name>
        <dbReference type="ChEBI" id="CHEBI:29105"/>
        <label>2</label>
    </ligand>
</feature>
<dbReference type="InterPro" id="IPR018246">
    <property type="entry name" value="AP_endonuc_F2_Zn_BS"/>
</dbReference>
<feature type="binding site" evidence="7">
    <location>
        <position position="142"/>
    </location>
    <ligand>
        <name>Zn(2+)</name>
        <dbReference type="ChEBI" id="CHEBI:29105"/>
        <label>1</label>
    </ligand>
</feature>
<dbReference type="InterPro" id="IPR001719">
    <property type="entry name" value="AP_endonuc_2"/>
</dbReference>
<gene>
    <name evidence="7" type="primary">nfo</name>
    <name evidence="9" type="ORF">A2722_03885</name>
</gene>
<comment type="function">
    <text evidence="7">Endonuclease IV plays a role in DNA repair. It cleaves phosphodiester bonds at apurinic or apyrimidinic (AP) sites, generating a 3'-hydroxyl group and a 5'-terminal sugar phosphate.</text>
</comment>
<keyword evidence="5 7" id="KW-0862">Zinc</keyword>
<dbReference type="NCBIfam" id="TIGR00587">
    <property type="entry name" value="nfo"/>
    <property type="match status" value="1"/>
</dbReference>
<dbReference type="CDD" id="cd00019">
    <property type="entry name" value="AP2Ec"/>
    <property type="match status" value="1"/>
</dbReference>
<comment type="similarity">
    <text evidence="1 7">Belongs to the AP endonuclease 2 family.</text>
</comment>
<feature type="binding site" evidence="7">
    <location>
        <position position="66"/>
    </location>
    <ligand>
        <name>Zn(2+)</name>
        <dbReference type="ChEBI" id="CHEBI:29105"/>
        <label>1</label>
    </ligand>
</feature>
<accession>A0A1F5PEP9</accession>
<dbReference type="InterPro" id="IPR013022">
    <property type="entry name" value="Xyl_isomerase-like_TIM-brl"/>
</dbReference>
<keyword evidence="7" id="KW-0255">Endonuclease</keyword>
<dbReference type="HAMAP" id="MF_00152">
    <property type="entry name" value="Nfo"/>
    <property type="match status" value="1"/>
</dbReference>
<dbReference type="PROSITE" id="PS00731">
    <property type="entry name" value="AP_NUCLEASE_F2_3"/>
    <property type="match status" value="1"/>
</dbReference>
<keyword evidence="4 7" id="KW-0378">Hydrolase</keyword>
<dbReference type="SMART" id="SM00518">
    <property type="entry name" value="AP2Ec"/>
    <property type="match status" value="1"/>
</dbReference>
<dbReference type="GO" id="GO:0008270">
    <property type="term" value="F:zinc ion binding"/>
    <property type="evidence" value="ECO:0007669"/>
    <property type="project" value="UniProtKB-UniRule"/>
</dbReference>
<dbReference type="FunFam" id="3.20.20.150:FF:000001">
    <property type="entry name" value="Probable endonuclease 4"/>
    <property type="match status" value="1"/>
</dbReference>
<comment type="caution">
    <text evidence="9">The sequence shown here is derived from an EMBL/GenBank/DDBJ whole genome shotgun (WGS) entry which is preliminary data.</text>
</comment>
<evidence type="ECO:0000259" key="8">
    <source>
        <dbReference type="Pfam" id="PF01261"/>
    </source>
</evidence>
<feature type="binding site" evidence="7">
    <location>
        <position position="214"/>
    </location>
    <ligand>
        <name>Zn(2+)</name>
        <dbReference type="ChEBI" id="CHEBI:29105"/>
        <label>2</label>
    </ligand>
</feature>
<evidence type="ECO:0000256" key="7">
    <source>
        <dbReference type="HAMAP-Rule" id="MF_00152"/>
    </source>
</evidence>
<evidence type="ECO:0000313" key="9">
    <source>
        <dbReference type="EMBL" id="OGE88345.1"/>
    </source>
</evidence>
<dbReference type="GO" id="GO:0003906">
    <property type="term" value="F:DNA-(apurinic or apyrimidinic site) endonuclease activity"/>
    <property type="evidence" value="ECO:0007669"/>
    <property type="project" value="TreeGrafter"/>
</dbReference>